<feature type="compositionally biased region" description="Basic and acidic residues" evidence="1">
    <location>
        <begin position="68"/>
        <end position="78"/>
    </location>
</feature>
<name>A0A377UUR1_KLEPN</name>
<dbReference type="AlphaFoldDB" id="A0A377UUR1"/>
<proteinExistence type="predicted"/>
<feature type="domain" description="EcoEI R protein C-terminal" evidence="2">
    <location>
        <begin position="3"/>
        <end position="73"/>
    </location>
</feature>
<dbReference type="InterPro" id="IPR013670">
    <property type="entry name" value="EcoEI_R_C_dom"/>
</dbReference>
<dbReference type="GO" id="GO:0003677">
    <property type="term" value="F:DNA binding"/>
    <property type="evidence" value="ECO:0007669"/>
    <property type="project" value="InterPro"/>
</dbReference>
<dbReference type="Pfam" id="PF08463">
    <property type="entry name" value="EcoEI_R_C"/>
    <property type="match status" value="1"/>
</dbReference>
<organism evidence="3 4">
    <name type="scientific">Klebsiella pneumoniae</name>
    <dbReference type="NCBI Taxonomy" id="573"/>
    <lineage>
        <taxon>Bacteria</taxon>
        <taxon>Pseudomonadati</taxon>
        <taxon>Pseudomonadota</taxon>
        <taxon>Gammaproteobacteria</taxon>
        <taxon>Enterobacterales</taxon>
        <taxon>Enterobacteriaceae</taxon>
        <taxon>Klebsiella/Raoultella group</taxon>
        <taxon>Klebsiella</taxon>
        <taxon>Klebsiella pneumoniae complex</taxon>
    </lineage>
</organism>
<dbReference type="GO" id="GO:0006304">
    <property type="term" value="P:DNA modification"/>
    <property type="evidence" value="ECO:0007669"/>
    <property type="project" value="InterPro"/>
</dbReference>
<feature type="region of interest" description="Disordered" evidence="1">
    <location>
        <begin position="57"/>
        <end position="78"/>
    </location>
</feature>
<evidence type="ECO:0000259" key="2">
    <source>
        <dbReference type="Pfam" id="PF08463"/>
    </source>
</evidence>
<gene>
    <name evidence="3" type="ORF">NCTC13443_01311</name>
</gene>
<sequence>MGDALKPFDERVDHALTRIKAENDWSDEQLSWLDRLAQALKEKVVLDDDVFKTGNFHRRGGKPMLQRAFDDEPRQRAG</sequence>
<protein>
    <submittedName>
        <fullName evidence="3">Type I restriction-modification system</fullName>
    </submittedName>
</protein>
<dbReference type="GO" id="GO:0003824">
    <property type="term" value="F:catalytic activity"/>
    <property type="evidence" value="ECO:0007669"/>
    <property type="project" value="InterPro"/>
</dbReference>
<accession>A0A377UUR1</accession>
<dbReference type="Proteomes" id="UP000255518">
    <property type="component" value="Unassembled WGS sequence"/>
</dbReference>
<reference evidence="3 4" key="1">
    <citation type="submission" date="2018-06" db="EMBL/GenBank/DDBJ databases">
        <authorList>
            <consortium name="Pathogen Informatics"/>
            <person name="Doyle S."/>
        </authorList>
    </citation>
    <scope>NUCLEOTIDE SEQUENCE [LARGE SCALE GENOMIC DNA]</scope>
    <source>
        <strain evidence="3 4">NCTC13443</strain>
    </source>
</reference>
<evidence type="ECO:0000313" key="4">
    <source>
        <dbReference type="Proteomes" id="UP000255518"/>
    </source>
</evidence>
<evidence type="ECO:0000313" key="3">
    <source>
        <dbReference type="EMBL" id="STT01010.1"/>
    </source>
</evidence>
<evidence type="ECO:0000256" key="1">
    <source>
        <dbReference type="SAM" id="MobiDB-lite"/>
    </source>
</evidence>
<dbReference type="EMBL" id="UGKT01000001">
    <property type="protein sequence ID" value="STT01010.1"/>
    <property type="molecule type" value="Genomic_DNA"/>
</dbReference>